<dbReference type="InterPro" id="IPR024467">
    <property type="entry name" value="Xre/MbcA/ParS-like_toxin-bd"/>
</dbReference>
<dbReference type="Pfam" id="PF09722">
    <property type="entry name" value="Xre_MbcA_ParS_C"/>
    <property type="match status" value="1"/>
</dbReference>
<dbReference type="RefSeq" id="WP_165034362.1">
    <property type="nucleotide sequence ID" value="NZ_JAAKZF010000171.1"/>
</dbReference>
<dbReference type="InterPro" id="IPR011979">
    <property type="entry name" value="Antitox_Xre"/>
</dbReference>
<dbReference type="GO" id="GO:0003677">
    <property type="term" value="F:DNA binding"/>
    <property type="evidence" value="ECO:0007669"/>
    <property type="project" value="InterPro"/>
</dbReference>
<name>A0A6G4WMI7_9HYPH</name>
<dbReference type="InterPro" id="IPR003593">
    <property type="entry name" value="AAA+_ATPase"/>
</dbReference>
<keyword evidence="4" id="KW-1185">Reference proteome</keyword>
<dbReference type="SMART" id="SM00382">
    <property type="entry name" value="AAA"/>
    <property type="match status" value="1"/>
</dbReference>
<dbReference type="AlphaFoldDB" id="A0A6G4WMI7"/>
<dbReference type="PANTHER" id="PTHR30153">
    <property type="entry name" value="REPLICATIVE DNA HELICASE DNAB"/>
    <property type="match status" value="1"/>
</dbReference>
<dbReference type="GO" id="GO:0005829">
    <property type="term" value="C:cytosol"/>
    <property type="evidence" value="ECO:0007669"/>
    <property type="project" value="TreeGrafter"/>
</dbReference>
<gene>
    <name evidence="3" type="ORF">G6N73_34495</name>
</gene>
<comment type="caution">
    <text evidence="3">The sequence shown here is derived from an EMBL/GenBank/DDBJ whole genome shotgun (WGS) entry which is preliminary data.</text>
</comment>
<accession>A0A6G4WMI7</accession>
<dbReference type="InterPro" id="IPR007694">
    <property type="entry name" value="DNA_helicase_DnaB-like_C"/>
</dbReference>
<dbReference type="GO" id="GO:0005524">
    <property type="term" value="F:ATP binding"/>
    <property type="evidence" value="ECO:0007669"/>
    <property type="project" value="InterPro"/>
</dbReference>
<evidence type="ECO:0000313" key="3">
    <source>
        <dbReference type="EMBL" id="NGO56032.1"/>
    </source>
</evidence>
<dbReference type="InterPro" id="IPR046847">
    <property type="entry name" value="Xre-like_HTH"/>
</dbReference>
<dbReference type="EMBL" id="JAAKZF010000171">
    <property type="protein sequence ID" value="NGO56032.1"/>
    <property type="molecule type" value="Genomic_DNA"/>
</dbReference>
<dbReference type="Pfam" id="PF20432">
    <property type="entry name" value="Xre-like-HTH"/>
    <property type="match status" value="1"/>
</dbReference>
<dbReference type="SUPFAM" id="SSF52540">
    <property type="entry name" value="P-loop containing nucleoside triphosphate hydrolases"/>
    <property type="match status" value="1"/>
</dbReference>
<dbReference type="GO" id="GO:0003678">
    <property type="term" value="F:DNA helicase activity"/>
    <property type="evidence" value="ECO:0007669"/>
    <property type="project" value="InterPro"/>
</dbReference>
<dbReference type="Gene3D" id="3.40.50.300">
    <property type="entry name" value="P-loop containing nucleotide triphosphate hydrolases"/>
    <property type="match status" value="1"/>
</dbReference>
<dbReference type="NCBIfam" id="TIGR02293">
    <property type="entry name" value="TAS_TIGR02293"/>
    <property type="match status" value="1"/>
</dbReference>
<dbReference type="InterPro" id="IPR027417">
    <property type="entry name" value="P-loop_NTPase"/>
</dbReference>
<evidence type="ECO:0000259" key="2">
    <source>
        <dbReference type="PROSITE" id="PS51199"/>
    </source>
</evidence>
<evidence type="ECO:0000313" key="4">
    <source>
        <dbReference type="Proteomes" id="UP001642900"/>
    </source>
</evidence>
<protein>
    <submittedName>
        <fullName evidence="3">AAA family ATPase</fullName>
    </submittedName>
</protein>
<feature type="domain" description="SF4 helicase" evidence="2">
    <location>
        <begin position="36"/>
        <end position="304"/>
    </location>
</feature>
<organism evidence="3 4">
    <name type="scientific">Allomesorhizobium camelthorni</name>
    <dbReference type="NCBI Taxonomy" id="475069"/>
    <lineage>
        <taxon>Bacteria</taxon>
        <taxon>Pseudomonadati</taxon>
        <taxon>Pseudomonadota</taxon>
        <taxon>Alphaproteobacteria</taxon>
        <taxon>Hyphomicrobiales</taxon>
        <taxon>Phyllobacteriaceae</taxon>
        <taxon>Allomesorhizobium</taxon>
    </lineage>
</organism>
<dbReference type="Pfam" id="PF03796">
    <property type="entry name" value="DnaB_C"/>
    <property type="match status" value="1"/>
</dbReference>
<dbReference type="GO" id="GO:0006269">
    <property type="term" value="P:DNA replication, synthesis of primer"/>
    <property type="evidence" value="ECO:0007669"/>
    <property type="project" value="UniProtKB-KW"/>
</dbReference>
<dbReference type="GO" id="GO:1990077">
    <property type="term" value="C:primosome complex"/>
    <property type="evidence" value="ECO:0007669"/>
    <property type="project" value="UniProtKB-KW"/>
</dbReference>
<reference evidence="3 4" key="1">
    <citation type="submission" date="2020-02" db="EMBL/GenBank/DDBJ databases">
        <title>Genome sequence of strain CCNWXJ40-4.</title>
        <authorList>
            <person name="Gao J."/>
            <person name="Sun J."/>
        </authorList>
    </citation>
    <scope>NUCLEOTIDE SEQUENCE [LARGE SCALE GENOMIC DNA]</scope>
    <source>
        <strain evidence="3 4">CCNWXJ 40-4</strain>
    </source>
</reference>
<keyword evidence="1" id="KW-0639">Primosome</keyword>
<dbReference type="PROSITE" id="PS51199">
    <property type="entry name" value="SF4_HELICASE"/>
    <property type="match status" value="1"/>
</dbReference>
<dbReference type="Proteomes" id="UP001642900">
    <property type="component" value="Unassembled WGS sequence"/>
</dbReference>
<dbReference type="PANTHER" id="PTHR30153:SF2">
    <property type="entry name" value="REPLICATIVE DNA HELICASE"/>
    <property type="match status" value="1"/>
</dbReference>
<proteinExistence type="predicted"/>
<dbReference type="CDD" id="cd00984">
    <property type="entry name" value="DnaB_C"/>
    <property type="match status" value="1"/>
</dbReference>
<sequence length="488" mass="52396">MSRFAALAQHSWDDEFVTLKSALSESVVAAETAFRHERDATFLSTGLRDLDFFLGGLYPSDLVIVAGRPGAGKTSLAASIAFHVARSGPIGEPVAFFSLENSSEQLATRIISGQTEIPSSKISRGEITETDFERLVACSQMMQKSPLFIDQTTGISISEIAARARRLKRQHGLALIVIDYLQLMRPPSQTDSYEQLDISTISQGLKAVAEDLNVPVLALSRVSHAAERNDNQLVLSDLEEFGSIAQDADVVMFLDFHPQREESTGDAQSTIEVIIAKQPRGPTGVVALNFDASIMRFSSPSGGDVQKPLAVDDLDSSTGLIENTTFLERAAALRDEEIQEEPVGDAVPAFATAELLGGAVTLGKSIRSPADLARAVQAGFPTTVLDCLRDAGISAQEIETLVAPARTLARRRKDGRLTIDESAAVERIARILVIAARVLGGRDAALAWLRGPQVTQLSGSTPLAYVRSDIGARVVEEILLQAEYGLTA</sequence>
<evidence type="ECO:0000256" key="1">
    <source>
        <dbReference type="ARBA" id="ARBA00022515"/>
    </source>
</evidence>